<keyword evidence="3" id="KW-0539">Nucleus</keyword>
<dbReference type="RefSeq" id="XP_016989273.1">
    <property type="nucleotide sequence ID" value="XM_017133784.1"/>
</dbReference>
<evidence type="ECO:0000313" key="5">
    <source>
        <dbReference type="RefSeq" id="XP_016989273.1"/>
    </source>
</evidence>
<evidence type="ECO:0000259" key="4">
    <source>
        <dbReference type="PROSITE" id="PS51634"/>
    </source>
</evidence>
<proteinExistence type="inferred from homology"/>
<protein>
    <submittedName>
        <fullName evidence="5">Uncharacterized protein LOC108051635</fullName>
    </submittedName>
</protein>
<evidence type="ECO:0000256" key="1">
    <source>
        <dbReference type="ARBA" id="ARBA00004123"/>
    </source>
</evidence>
<sequence>MSTPKPKNGDKSEGRKTKGQGLNAIKGCCCKRSQCIKNYCDCYQSMAICSKFCRCVGCRNTEVRKAVDSTTGSKNSSASKREKASAMSAKAAAAAAKAVINVQMKGLQAGGTAAGKPVPTIPFALVPSQQPIPVPIAITIPRPLASNTIPTRVIKPPVEPVPVVPPIIPVRQDDSRERNLFVQSVNAALLECMLTQATEAEQLGLGELQVGQLVLAEFMRGYKEILEKICEYNKDYF</sequence>
<name>A0A6P4FPA5_DRORH</name>
<dbReference type="PROSITE" id="PS51634">
    <property type="entry name" value="CRC"/>
    <property type="match status" value="1"/>
</dbReference>
<comment type="subcellular location">
    <subcellularLocation>
        <location evidence="1">Nucleus</location>
    </subcellularLocation>
</comment>
<accession>A0A6P4FPA5</accession>
<dbReference type="Pfam" id="PF03638">
    <property type="entry name" value="TCR"/>
    <property type="match status" value="1"/>
</dbReference>
<dbReference type="InterPro" id="IPR033467">
    <property type="entry name" value="Tesmin/TSO1-like_CXC"/>
</dbReference>
<dbReference type="GO" id="GO:0006355">
    <property type="term" value="P:regulation of DNA-templated transcription"/>
    <property type="evidence" value="ECO:0007669"/>
    <property type="project" value="TreeGrafter"/>
</dbReference>
<gene>
    <name evidence="5" type="primary">LOC108051635</name>
</gene>
<dbReference type="SMART" id="SM01114">
    <property type="entry name" value="CXC"/>
    <property type="match status" value="1"/>
</dbReference>
<dbReference type="RefSeq" id="XP_016989273.2">
    <property type="nucleotide sequence ID" value="XM_017133784.2"/>
</dbReference>
<comment type="similarity">
    <text evidence="2">Belongs to the lin-54 family.</text>
</comment>
<dbReference type="GO" id="GO:0005634">
    <property type="term" value="C:nucleus"/>
    <property type="evidence" value="ECO:0007669"/>
    <property type="project" value="UniProtKB-SubCell"/>
</dbReference>
<reference evidence="5" key="1">
    <citation type="submission" date="2025-08" db="UniProtKB">
        <authorList>
            <consortium name="RefSeq"/>
        </authorList>
    </citation>
    <scope>IDENTIFICATION</scope>
</reference>
<evidence type="ECO:0000256" key="2">
    <source>
        <dbReference type="ARBA" id="ARBA00007267"/>
    </source>
</evidence>
<dbReference type="GeneID" id="108051635"/>
<feature type="domain" description="CRC" evidence="4">
    <location>
        <begin position="1"/>
        <end position="63"/>
    </location>
</feature>
<dbReference type="PANTHER" id="PTHR12446">
    <property type="entry name" value="TESMIN/TSO1-RELATED"/>
    <property type="match status" value="1"/>
</dbReference>
<dbReference type="InterPro" id="IPR005172">
    <property type="entry name" value="CRC"/>
</dbReference>
<dbReference type="InterPro" id="IPR028307">
    <property type="entry name" value="Lin-54_fam"/>
</dbReference>
<dbReference type="PANTHER" id="PTHR12446:SF34">
    <property type="entry name" value="PROTEIN LIN-54 HOMOLOG"/>
    <property type="match status" value="1"/>
</dbReference>
<dbReference type="OrthoDB" id="6283463at2759"/>
<organism evidence="5">
    <name type="scientific">Drosophila rhopaloa</name>
    <name type="common">Fruit fly</name>
    <dbReference type="NCBI Taxonomy" id="1041015"/>
    <lineage>
        <taxon>Eukaryota</taxon>
        <taxon>Metazoa</taxon>
        <taxon>Ecdysozoa</taxon>
        <taxon>Arthropoda</taxon>
        <taxon>Hexapoda</taxon>
        <taxon>Insecta</taxon>
        <taxon>Pterygota</taxon>
        <taxon>Neoptera</taxon>
        <taxon>Endopterygota</taxon>
        <taxon>Diptera</taxon>
        <taxon>Brachycera</taxon>
        <taxon>Muscomorpha</taxon>
        <taxon>Ephydroidea</taxon>
        <taxon>Drosophilidae</taxon>
        <taxon>Drosophila</taxon>
        <taxon>Sophophora</taxon>
    </lineage>
</organism>
<evidence type="ECO:0000256" key="3">
    <source>
        <dbReference type="ARBA" id="ARBA00023242"/>
    </source>
</evidence>
<dbReference type="AlphaFoldDB" id="A0A6P4FPA5"/>